<dbReference type="STRING" id="1457154.CAPSK01_002933"/>
<dbReference type="InterPro" id="IPR038573">
    <property type="entry name" value="BrnT_sf"/>
</dbReference>
<protein>
    <recommendedName>
        <fullName evidence="3">BrnT family toxin</fullName>
    </recommendedName>
</protein>
<organism evidence="1 2">
    <name type="scientific">Candidatus Accumulibacter vicinus</name>
    <dbReference type="NCBI Taxonomy" id="2954382"/>
    <lineage>
        <taxon>Bacteria</taxon>
        <taxon>Pseudomonadati</taxon>
        <taxon>Pseudomonadota</taxon>
        <taxon>Betaproteobacteria</taxon>
        <taxon>Candidatus Accumulibacter</taxon>
    </lineage>
</organism>
<dbReference type="InterPro" id="IPR007460">
    <property type="entry name" value="BrnT_toxin"/>
</dbReference>
<dbReference type="EMBL" id="JDSS02000027">
    <property type="protein sequence ID" value="KFB67492.1"/>
    <property type="molecule type" value="Genomic_DNA"/>
</dbReference>
<sequence length="72" mass="8205">MSTHILWDEAKRQANLDKHGLDFLDAVMVLESPYRLDVESVRGGEQRTQSFAYVFDVLAAKMRCGLSVFGRE</sequence>
<dbReference type="AlphaFoldDB" id="A0A084XYE8"/>
<name>A0A084XYE8_9PROT</name>
<evidence type="ECO:0008006" key="3">
    <source>
        <dbReference type="Google" id="ProtNLM"/>
    </source>
</evidence>
<gene>
    <name evidence="1" type="ORF">CAPSK01_002933</name>
</gene>
<dbReference type="Proteomes" id="UP000019812">
    <property type="component" value="Unassembled WGS sequence"/>
</dbReference>
<accession>A0A084XYE8</accession>
<dbReference type="Gene3D" id="3.10.450.530">
    <property type="entry name" value="Ribonuclease toxin, BrnT, of type II toxin-antitoxin system"/>
    <property type="match status" value="1"/>
</dbReference>
<dbReference type="Pfam" id="PF04365">
    <property type="entry name" value="BrnT_toxin"/>
    <property type="match status" value="1"/>
</dbReference>
<reference evidence="1 2" key="1">
    <citation type="submission" date="2014-07" db="EMBL/GenBank/DDBJ databases">
        <title>Expanding our view of genomic diversity in Candidatus Accumulibacter clades.</title>
        <authorList>
            <person name="Skennerton C.T."/>
            <person name="Barr J.J."/>
            <person name="Slater F.R."/>
            <person name="Bond P.L."/>
            <person name="Tyson G.W."/>
        </authorList>
    </citation>
    <scope>NUCLEOTIDE SEQUENCE [LARGE SCALE GENOMIC DNA]</scope>
    <source>
        <strain evidence="2">SK-01</strain>
    </source>
</reference>
<evidence type="ECO:0000313" key="2">
    <source>
        <dbReference type="Proteomes" id="UP000019812"/>
    </source>
</evidence>
<comment type="caution">
    <text evidence="1">The sequence shown here is derived from an EMBL/GenBank/DDBJ whole genome shotgun (WGS) entry which is preliminary data.</text>
</comment>
<dbReference type="RefSeq" id="WP_273703618.1">
    <property type="nucleotide sequence ID" value="NZ_JDSS02000027.1"/>
</dbReference>
<evidence type="ECO:0000313" key="1">
    <source>
        <dbReference type="EMBL" id="KFB67492.1"/>
    </source>
</evidence>
<proteinExistence type="predicted"/>